<dbReference type="EMBL" id="CP051680">
    <property type="protein sequence ID" value="QJD86579.1"/>
    <property type="molecule type" value="Genomic_DNA"/>
</dbReference>
<evidence type="ECO:0000259" key="8">
    <source>
        <dbReference type="PROSITE" id="PS50928"/>
    </source>
</evidence>
<sequence>MIKPKLKPLKWKQSWQLHAMLLPGMIFVVLFAYLPMVGITIAFQDFNPTKGFFGSKWLGLDNFKYMLELPDTYRIVKNTVIIAALKIFFGFLAPIVFALLLNEVKNKLWKRGIQTFVYFPHFVSWVIMGGILVNILSRNGGAVNQLLVAIGIEPVFFLGDPGWFRVTLVVTDVLKEFGFGAIIYLAALSGINPALYEAAVIDGASRFKQTLHVTLPGIMHVAVLLGILSIGNILNAGFDQIFNLYNYLVLDSSEIIDTWVYSMGLLQAQYGLATAVGLLKSVVAFALIAGSYKLAVKFANYRIF</sequence>
<dbReference type="GO" id="GO:0055085">
    <property type="term" value="P:transmembrane transport"/>
    <property type="evidence" value="ECO:0007669"/>
    <property type="project" value="InterPro"/>
</dbReference>
<evidence type="ECO:0000256" key="7">
    <source>
        <dbReference type="RuleBase" id="RU363032"/>
    </source>
</evidence>
<comment type="similarity">
    <text evidence="7">Belongs to the binding-protein-dependent transport system permease family.</text>
</comment>
<accession>A0A7Z2VP95</accession>
<dbReference type="RefSeq" id="WP_169282828.1">
    <property type="nucleotide sequence ID" value="NZ_CP051680.1"/>
</dbReference>
<dbReference type="AlphaFoldDB" id="A0A7Z2VP95"/>
<proteinExistence type="inferred from homology"/>
<dbReference type="InterPro" id="IPR000515">
    <property type="entry name" value="MetI-like"/>
</dbReference>
<feature type="transmembrane region" description="Helical" evidence="7">
    <location>
        <begin position="177"/>
        <end position="196"/>
    </location>
</feature>
<dbReference type="InterPro" id="IPR035906">
    <property type="entry name" value="MetI-like_sf"/>
</dbReference>
<keyword evidence="6 7" id="KW-0472">Membrane</keyword>
<feature type="transmembrane region" description="Helical" evidence="7">
    <location>
        <begin position="217"/>
        <end position="238"/>
    </location>
</feature>
<keyword evidence="2 7" id="KW-0813">Transport</keyword>
<organism evidence="9 10">
    <name type="scientific">Cohnella herbarum</name>
    <dbReference type="NCBI Taxonomy" id="2728023"/>
    <lineage>
        <taxon>Bacteria</taxon>
        <taxon>Bacillati</taxon>
        <taxon>Bacillota</taxon>
        <taxon>Bacilli</taxon>
        <taxon>Bacillales</taxon>
        <taxon>Paenibacillaceae</taxon>
        <taxon>Cohnella</taxon>
    </lineage>
</organism>
<dbReference type="KEGG" id="cheb:HH215_27665"/>
<dbReference type="CDD" id="cd06261">
    <property type="entry name" value="TM_PBP2"/>
    <property type="match status" value="1"/>
</dbReference>
<dbReference type="PANTHER" id="PTHR43227">
    <property type="entry name" value="BLL4140 PROTEIN"/>
    <property type="match status" value="1"/>
</dbReference>
<dbReference type="InterPro" id="IPR050809">
    <property type="entry name" value="UgpAE/MalFG_permease"/>
</dbReference>
<evidence type="ECO:0000256" key="6">
    <source>
        <dbReference type="ARBA" id="ARBA00023136"/>
    </source>
</evidence>
<evidence type="ECO:0000256" key="2">
    <source>
        <dbReference type="ARBA" id="ARBA00022448"/>
    </source>
</evidence>
<feature type="transmembrane region" description="Helical" evidence="7">
    <location>
        <begin position="21"/>
        <end position="43"/>
    </location>
</feature>
<evidence type="ECO:0000256" key="5">
    <source>
        <dbReference type="ARBA" id="ARBA00022989"/>
    </source>
</evidence>
<dbReference type="GO" id="GO:0005886">
    <property type="term" value="C:plasma membrane"/>
    <property type="evidence" value="ECO:0007669"/>
    <property type="project" value="UniProtKB-SubCell"/>
</dbReference>
<name>A0A7Z2VP95_9BACL</name>
<dbReference type="PROSITE" id="PS50928">
    <property type="entry name" value="ABC_TM1"/>
    <property type="match status" value="1"/>
</dbReference>
<dbReference type="Pfam" id="PF00528">
    <property type="entry name" value="BPD_transp_1"/>
    <property type="match status" value="1"/>
</dbReference>
<feature type="domain" description="ABC transmembrane type-1" evidence="8">
    <location>
        <begin position="76"/>
        <end position="291"/>
    </location>
</feature>
<reference evidence="9 10" key="1">
    <citation type="submission" date="2020-04" db="EMBL/GenBank/DDBJ databases">
        <title>Genome sequencing of novel species.</title>
        <authorList>
            <person name="Heo J."/>
            <person name="Kim S.-J."/>
            <person name="Kim J.-S."/>
            <person name="Hong S.-B."/>
            <person name="Kwon S.-W."/>
        </authorList>
    </citation>
    <scope>NUCLEOTIDE SEQUENCE [LARGE SCALE GENOMIC DNA]</scope>
    <source>
        <strain evidence="9 10">MFER-1</strain>
    </source>
</reference>
<dbReference type="Proteomes" id="UP000502248">
    <property type="component" value="Chromosome"/>
</dbReference>
<feature type="transmembrane region" description="Helical" evidence="7">
    <location>
        <begin position="80"/>
        <end position="101"/>
    </location>
</feature>
<keyword evidence="4 7" id="KW-0812">Transmembrane</keyword>
<evidence type="ECO:0000313" key="10">
    <source>
        <dbReference type="Proteomes" id="UP000502248"/>
    </source>
</evidence>
<feature type="transmembrane region" description="Helical" evidence="7">
    <location>
        <begin position="270"/>
        <end position="292"/>
    </location>
</feature>
<keyword evidence="10" id="KW-1185">Reference proteome</keyword>
<dbReference type="SUPFAM" id="SSF161098">
    <property type="entry name" value="MetI-like"/>
    <property type="match status" value="1"/>
</dbReference>
<evidence type="ECO:0000256" key="3">
    <source>
        <dbReference type="ARBA" id="ARBA00022475"/>
    </source>
</evidence>
<feature type="transmembrane region" description="Helical" evidence="7">
    <location>
        <begin position="113"/>
        <end position="136"/>
    </location>
</feature>
<dbReference type="PANTHER" id="PTHR43227:SF11">
    <property type="entry name" value="BLL4140 PROTEIN"/>
    <property type="match status" value="1"/>
</dbReference>
<dbReference type="Gene3D" id="1.10.3720.10">
    <property type="entry name" value="MetI-like"/>
    <property type="match status" value="1"/>
</dbReference>
<evidence type="ECO:0000256" key="4">
    <source>
        <dbReference type="ARBA" id="ARBA00022692"/>
    </source>
</evidence>
<protein>
    <submittedName>
        <fullName evidence="9">Sugar ABC transporter permease</fullName>
    </submittedName>
</protein>
<gene>
    <name evidence="9" type="ORF">HH215_27665</name>
</gene>
<keyword evidence="3" id="KW-1003">Cell membrane</keyword>
<evidence type="ECO:0000313" key="9">
    <source>
        <dbReference type="EMBL" id="QJD86579.1"/>
    </source>
</evidence>
<evidence type="ECO:0000256" key="1">
    <source>
        <dbReference type="ARBA" id="ARBA00004651"/>
    </source>
</evidence>
<keyword evidence="5 7" id="KW-1133">Transmembrane helix</keyword>
<comment type="subcellular location">
    <subcellularLocation>
        <location evidence="1 7">Cell membrane</location>
        <topology evidence="1 7">Multi-pass membrane protein</topology>
    </subcellularLocation>
</comment>